<name>A0A1Y0CAD3_9MYCO</name>
<protein>
    <recommendedName>
        <fullName evidence="5">Resuscitation-promoting factor core lysozyme-like domain-containing protein</fullName>
    </recommendedName>
</protein>
<sequence>MHLAPGVSRAKTKGLEMLLRRTVIGAALIATPLAFAAPALAEPSTTVSCSNPCKPPTAGKTTTVSASAAPSTSGSSSSTSAPQAPWEALTANGPWETVTANAPWEKVFGGSSGKGPWEQATSNGPWEKIWPGKDAKGPWENAVEKLTGGIAKALSPFG</sequence>
<feature type="compositionally biased region" description="Low complexity" evidence="1">
    <location>
        <begin position="61"/>
        <end position="85"/>
    </location>
</feature>
<reference evidence="3 4" key="1">
    <citation type="submission" date="2017-04" db="EMBL/GenBank/DDBJ databases">
        <title>Whole Genome Sequence of 1,4-Dioxane Degrading Bacterium Mycobacterium dioxanotrophicus PH-06.</title>
        <authorList>
            <person name="He Y."/>
        </authorList>
    </citation>
    <scope>NUCLEOTIDE SEQUENCE [LARGE SCALE GENOMIC DNA]</scope>
    <source>
        <strain evidence="3 4">PH-06</strain>
    </source>
</reference>
<feature type="signal peptide" evidence="2">
    <location>
        <begin position="1"/>
        <end position="36"/>
    </location>
</feature>
<organism evidence="3 4">
    <name type="scientific">Mycobacterium dioxanotrophicus</name>
    <dbReference type="NCBI Taxonomy" id="482462"/>
    <lineage>
        <taxon>Bacteria</taxon>
        <taxon>Bacillati</taxon>
        <taxon>Actinomycetota</taxon>
        <taxon>Actinomycetes</taxon>
        <taxon>Mycobacteriales</taxon>
        <taxon>Mycobacteriaceae</taxon>
        <taxon>Mycobacterium</taxon>
    </lineage>
</organism>
<feature type="region of interest" description="Disordered" evidence="1">
    <location>
        <begin position="105"/>
        <end position="137"/>
    </location>
</feature>
<dbReference type="Proteomes" id="UP000195331">
    <property type="component" value="Chromosome"/>
</dbReference>
<feature type="region of interest" description="Disordered" evidence="1">
    <location>
        <begin position="44"/>
        <end position="85"/>
    </location>
</feature>
<dbReference type="EMBL" id="CP020809">
    <property type="protein sequence ID" value="ART72006.1"/>
    <property type="molecule type" value="Genomic_DNA"/>
</dbReference>
<gene>
    <name evidence="3" type="ORF">BTO20_28735</name>
</gene>
<evidence type="ECO:0000313" key="4">
    <source>
        <dbReference type="Proteomes" id="UP000195331"/>
    </source>
</evidence>
<evidence type="ECO:0008006" key="5">
    <source>
        <dbReference type="Google" id="ProtNLM"/>
    </source>
</evidence>
<evidence type="ECO:0000313" key="3">
    <source>
        <dbReference type="EMBL" id="ART72006.1"/>
    </source>
</evidence>
<feature type="chain" id="PRO_5012982428" description="Resuscitation-promoting factor core lysozyme-like domain-containing protein" evidence="2">
    <location>
        <begin position="37"/>
        <end position="158"/>
    </location>
</feature>
<dbReference type="KEGG" id="mdx:BTO20_28735"/>
<keyword evidence="2" id="KW-0732">Signal</keyword>
<keyword evidence="4" id="KW-1185">Reference proteome</keyword>
<accession>A0A1Y0CAD3</accession>
<evidence type="ECO:0000256" key="1">
    <source>
        <dbReference type="SAM" id="MobiDB-lite"/>
    </source>
</evidence>
<dbReference type="AlphaFoldDB" id="A0A1Y0CAD3"/>
<proteinExistence type="predicted"/>
<evidence type="ECO:0000256" key="2">
    <source>
        <dbReference type="SAM" id="SignalP"/>
    </source>
</evidence>